<evidence type="ECO:0008006" key="4">
    <source>
        <dbReference type="Google" id="ProtNLM"/>
    </source>
</evidence>
<reference evidence="2 3" key="1">
    <citation type="submission" date="2015-08" db="EMBL/GenBank/DDBJ databases">
        <title>Whole genome sequence of Flavobacterium akiainvivens IK-1T, from decaying Wikstroemia oahuensis, an endemic Hawaiian shrub.</title>
        <authorList>
            <person name="Wan X."/>
            <person name="Hou S."/>
            <person name="Saito J."/>
            <person name="Donachie S."/>
        </authorList>
    </citation>
    <scope>NUCLEOTIDE SEQUENCE [LARGE SCALE GENOMIC DNA]</scope>
    <source>
        <strain evidence="2 3">IK-1</strain>
    </source>
</reference>
<evidence type="ECO:0000313" key="3">
    <source>
        <dbReference type="Proteomes" id="UP000037755"/>
    </source>
</evidence>
<feature type="transmembrane region" description="Helical" evidence="1">
    <location>
        <begin position="522"/>
        <end position="539"/>
    </location>
</feature>
<gene>
    <name evidence="2" type="ORF">AM493_01770</name>
</gene>
<dbReference type="RefSeq" id="WP_054410064.1">
    <property type="nucleotide sequence ID" value="NZ_FOYA01000004.1"/>
</dbReference>
<protein>
    <recommendedName>
        <fullName evidence="4">Bacterial membrane protein YfhO</fullName>
    </recommendedName>
</protein>
<dbReference type="EMBL" id="LIYD01000005">
    <property type="protein sequence ID" value="KOS08166.1"/>
    <property type="molecule type" value="Genomic_DNA"/>
</dbReference>
<keyword evidence="1" id="KW-0812">Transmembrane</keyword>
<evidence type="ECO:0000313" key="2">
    <source>
        <dbReference type="EMBL" id="KOS08166.1"/>
    </source>
</evidence>
<dbReference type="InterPro" id="IPR018580">
    <property type="entry name" value="Uncharacterised_YfhO"/>
</dbReference>
<keyword evidence="1" id="KW-1133">Transmembrane helix</keyword>
<dbReference type="PANTHER" id="PTHR38454">
    <property type="entry name" value="INTEGRAL MEMBRANE PROTEIN-RELATED"/>
    <property type="match status" value="1"/>
</dbReference>
<dbReference type="Pfam" id="PF09586">
    <property type="entry name" value="YfhO"/>
    <property type="match status" value="1"/>
</dbReference>
<dbReference type="OrthoDB" id="9772884at2"/>
<evidence type="ECO:0000256" key="1">
    <source>
        <dbReference type="SAM" id="Phobius"/>
    </source>
</evidence>
<feature type="transmembrane region" description="Helical" evidence="1">
    <location>
        <begin position="367"/>
        <end position="384"/>
    </location>
</feature>
<feature type="transmembrane region" description="Helical" evidence="1">
    <location>
        <begin position="147"/>
        <end position="164"/>
    </location>
</feature>
<dbReference type="STRING" id="1202724.AM493_01770"/>
<name>A0A0M9VJU9_9FLAO</name>
<feature type="transmembrane region" description="Helical" evidence="1">
    <location>
        <begin position="98"/>
        <end position="115"/>
    </location>
</feature>
<feature type="transmembrane region" description="Helical" evidence="1">
    <location>
        <begin position="122"/>
        <end position="141"/>
    </location>
</feature>
<sequence length="829" mass="92586">MKNINRILPQLLAIGGFIVVALIYFYPVLQGKQLFQSDIAQYTGMAKEMNDFRKDTGEEPYWTNNAFGGMPTYQMGAKYPHNYIKQLDSVIRFLPRPADYLFLYFLGFFVLLRVLKIDTLKAFFGALAFGFSTYMIVILGAGHNAKAHAIGYMPLIVAGIILVFRKRYVVGGLLTLVATALEIQANHFQMTYYLLFLLLILGIYYVVKIAKQKDYKHLGTSVGVFAVAGLVALGLNAGSLMATAEYTPFSNRGKSELSFNQDGKQSSDASMEYSYITEYSYGVAESFDLISPRLFGGGNRENVGEDSHMYNFISELGASPSEAAEFAANVPTYWGDQPIVEAPAYIGAIVFFLAVFALFADTRKLKYVFLGGAVLSLMLSWGKNFDPLTSFFINYVPLYDKFRAVSSIQVILELCMPALAFMGLQTFFKTEKDKQFKYLWQSAAVVLGIFVALMVLKGSFSFTGLRDEEYRKGYGEMGNSFVDALRQQRMDMYMADLWRSILLVAAAAGVLFAASRQKLSEMAAVIVLGVLLVGDLYFVDRNYVNAEDFVGAIKMEKPFDATVADEIVRRDEGHFRVYEPQGRLQGRASYFHQSVGGYSAVRPRRMDQLFTHNIEKNFDKIDIDPQTGLLKKPVPVLDLLNVKYMLLGEEQPPVTNPFANGPAWFVSSVKPVNTPDEEFKALDNLNSRDVAVVNKEKFGKDIAKTSFVKDSAATIKLESYEPNHLVYNTNNTNDGLAVFSEMYYPYGWNTYIDGKPATHFQADYVLRAMNVPAGKHKIEFKFEPQVVKTGGTISLISFVVLLGLIGAGVWYEAPRPPKGEKAQAPNLKG</sequence>
<accession>A0A0M9VJU9</accession>
<feature type="transmembrane region" description="Helical" evidence="1">
    <location>
        <begin position="7"/>
        <end position="26"/>
    </location>
</feature>
<feature type="transmembrane region" description="Helical" evidence="1">
    <location>
        <begin position="404"/>
        <end position="424"/>
    </location>
</feature>
<feature type="transmembrane region" description="Helical" evidence="1">
    <location>
        <begin position="436"/>
        <end position="456"/>
    </location>
</feature>
<feature type="transmembrane region" description="Helical" evidence="1">
    <location>
        <begin position="222"/>
        <end position="242"/>
    </location>
</feature>
<dbReference type="PANTHER" id="PTHR38454:SF1">
    <property type="entry name" value="INTEGRAL MEMBRANE PROTEIN"/>
    <property type="match status" value="1"/>
</dbReference>
<feature type="transmembrane region" description="Helical" evidence="1">
    <location>
        <begin position="342"/>
        <end position="360"/>
    </location>
</feature>
<keyword evidence="1" id="KW-0472">Membrane</keyword>
<proteinExistence type="predicted"/>
<organism evidence="2 3">
    <name type="scientific">Flavobacterium akiainvivens</name>
    <dbReference type="NCBI Taxonomy" id="1202724"/>
    <lineage>
        <taxon>Bacteria</taxon>
        <taxon>Pseudomonadati</taxon>
        <taxon>Bacteroidota</taxon>
        <taxon>Flavobacteriia</taxon>
        <taxon>Flavobacteriales</taxon>
        <taxon>Flavobacteriaceae</taxon>
        <taxon>Flavobacterium</taxon>
    </lineage>
</organism>
<feature type="transmembrane region" description="Helical" evidence="1">
    <location>
        <begin position="169"/>
        <end position="185"/>
    </location>
</feature>
<comment type="caution">
    <text evidence="2">The sequence shown here is derived from an EMBL/GenBank/DDBJ whole genome shotgun (WGS) entry which is preliminary data.</text>
</comment>
<feature type="transmembrane region" description="Helical" evidence="1">
    <location>
        <begin position="191"/>
        <end position="210"/>
    </location>
</feature>
<keyword evidence="3" id="KW-1185">Reference proteome</keyword>
<dbReference type="AlphaFoldDB" id="A0A0M9VJU9"/>
<feature type="transmembrane region" description="Helical" evidence="1">
    <location>
        <begin position="791"/>
        <end position="811"/>
    </location>
</feature>
<dbReference type="PATRIC" id="fig|1202724.3.peg.359"/>
<feature type="transmembrane region" description="Helical" evidence="1">
    <location>
        <begin position="497"/>
        <end position="515"/>
    </location>
</feature>
<dbReference type="Proteomes" id="UP000037755">
    <property type="component" value="Unassembled WGS sequence"/>
</dbReference>